<keyword evidence="6" id="KW-1185">Reference proteome</keyword>
<gene>
    <name evidence="5" type="ORF">ALECFALPRED_006833</name>
</gene>
<reference evidence="5" key="1">
    <citation type="submission" date="2021-03" db="EMBL/GenBank/DDBJ databases">
        <authorList>
            <person name="Tagirdzhanova G."/>
        </authorList>
    </citation>
    <scope>NUCLEOTIDE SEQUENCE</scope>
</reference>
<feature type="region of interest" description="Disordered" evidence="2">
    <location>
        <begin position="1119"/>
        <end position="1157"/>
    </location>
</feature>
<feature type="domain" description="Orc1-like AAA ATPase" evidence="4">
    <location>
        <begin position="423"/>
        <end position="496"/>
    </location>
</feature>
<protein>
    <recommendedName>
        <fullName evidence="7">DUF676 domain-containing protein</fullName>
    </recommendedName>
</protein>
<evidence type="ECO:0000313" key="6">
    <source>
        <dbReference type="Proteomes" id="UP000664203"/>
    </source>
</evidence>
<feature type="compositionally biased region" description="Acidic residues" evidence="2">
    <location>
        <begin position="940"/>
        <end position="949"/>
    </location>
</feature>
<dbReference type="SUPFAM" id="SSF52540">
    <property type="entry name" value="P-loop containing nucleoside triphosphate hydrolases"/>
    <property type="match status" value="1"/>
</dbReference>
<feature type="region of interest" description="Disordered" evidence="2">
    <location>
        <begin position="1228"/>
        <end position="1393"/>
    </location>
</feature>
<feature type="compositionally biased region" description="Low complexity" evidence="2">
    <location>
        <begin position="876"/>
        <end position="886"/>
    </location>
</feature>
<feature type="compositionally biased region" description="Polar residues" evidence="2">
    <location>
        <begin position="1283"/>
        <end position="1299"/>
    </location>
</feature>
<feature type="compositionally biased region" description="Basic and acidic residues" evidence="2">
    <location>
        <begin position="1322"/>
        <end position="1332"/>
    </location>
</feature>
<evidence type="ECO:0000259" key="3">
    <source>
        <dbReference type="Pfam" id="PF05057"/>
    </source>
</evidence>
<dbReference type="OrthoDB" id="5086500at2759"/>
<feature type="compositionally biased region" description="Polar residues" evidence="2">
    <location>
        <begin position="320"/>
        <end position="335"/>
    </location>
</feature>
<feature type="domain" description="DUF676" evidence="3">
    <location>
        <begin position="29"/>
        <end position="170"/>
    </location>
</feature>
<dbReference type="InterPro" id="IPR041664">
    <property type="entry name" value="AAA_16"/>
</dbReference>
<dbReference type="GO" id="GO:0043531">
    <property type="term" value="F:ADP binding"/>
    <property type="evidence" value="ECO:0007669"/>
    <property type="project" value="InterPro"/>
</dbReference>
<feature type="compositionally biased region" description="Polar residues" evidence="2">
    <location>
        <begin position="1093"/>
        <end position="1102"/>
    </location>
</feature>
<accession>A0A8H3G4E6</accession>
<dbReference type="PANTHER" id="PTHR48187">
    <property type="entry name" value="LD21810P"/>
    <property type="match status" value="1"/>
</dbReference>
<dbReference type="Gene3D" id="3.40.50.1820">
    <property type="entry name" value="alpha/beta hydrolase"/>
    <property type="match status" value="1"/>
</dbReference>
<evidence type="ECO:0000313" key="5">
    <source>
        <dbReference type="EMBL" id="CAF9936378.1"/>
    </source>
</evidence>
<dbReference type="Pfam" id="PF13191">
    <property type="entry name" value="AAA_16"/>
    <property type="match status" value="1"/>
</dbReference>
<comment type="caution">
    <text evidence="5">The sequence shown here is derived from an EMBL/GenBank/DDBJ whole genome shotgun (WGS) entry which is preliminary data.</text>
</comment>
<dbReference type="SUPFAM" id="SSF50974">
    <property type="entry name" value="Nitrous oxide reductase, N-terminal domain"/>
    <property type="match status" value="1"/>
</dbReference>
<feature type="region of interest" description="Disordered" evidence="2">
    <location>
        <begin position="375"/>
        <end position="411"/>
    </location>
</feature>
<dbReference type="Gene3D" id="3.40.50.300">
    <property type="entry name" value="P-loop containing nucleotide triphosphate hydrolases"/>
    <property type="match status" value="1"/>
</dbReference>
<feature type="region of interest" description="Disordered" evidence="2">
    <location>
        <begin position="876"/>
        <end position="1062"/>
    </location>
</feature>
<dbReference type="EMBL" id="CAJPDR010000440">
    <property type="protein sequence ID" value="CAF9936378.1"/>
    <property type="molecule type" value="Genomic_DNA"/>
</dbReference>
<feature type="region of interest" description="Disordered" evidence="2">
    <location>
        <begin position="1090"/>
        <end position="1109"/>
    </location>
</feature>
<dbReference type="Pfam" id="PF05057">
    <property type="entry name" value="DUF676"/>
    <property type="match status" value="1"/>
</dbReference>
<feature type="compositionally biased region" description="Low complexity" evidence="2">
    <location>
        <begin position="968"/>
        <end position="977"/>
    </location>
</feature>
<feature type="compositionally biased region" description="Polar residues" evidence="2">
    <location>
        <begin position="1008"/>
        <end position="1051"/>
    </location>
</feature>
<evidence type="ECO:0000256" key="1">
    <source>
        <dbReference type="ARBA" id="ARBA00007920"/>
    </source>
</evidence>
<feature type="compositionally biased region" description="Low complexity" evidence="2">
    <location>
        <begin position="1251"/>
        <end position="1263"/>
    </location>
</feature>
<comment type="similarity">
    <text evidence="1">Belongs to the putative lipase ROG1 family.</text>
</comment>
<feature type="compositionally biased region" description="Basic and acidic residues" evidence="2">
    <location>
        <begin position="950"/>
        <end position="967"/>
    </location>
</feature>
<dbReference type="InterPro" id="IPR029058">
    <property type="entry name" value="AB_hydrolase_fold"/>
</dbReference>
<feature type="region of interest" description="Disordered" evidence="2">
    <location>
        <begin position="314"/>
        <end position="351"/>
    </location>
</feature>
<evidence type="ECO:0000256" key="2">
    <source>
        <dbReference type="SAM" id="MobiDB-lite"/>
    </source>
</evidence>
<dbReference type="InterPro" id="IPR007751">
    <property type="entry name" value="DUF676_lipase-like"/>
</dbReference>
<dbReference type="NCBIfam" id="TIGR02276">
    <property type="entry name" value="beta_rpt_yvtn"/>
    <property type="match status" value="1"/>
</dbReference>
<dbReference type="InterPro" id="IPR015943">
    <property type="entry name" value="WD40/YVTN_repeat-like_dom_sf"/>
</dbReference>
<organism evidence="5 6">
    <name type="scientific">Alectoria fallacina</name>
    <dbReference type="NCBI Taxonomy" id="1903189"/>
    <lineage>
        <taxon>Eukaryota</taxon>
        <taxon>Fungi</taxon>
        <taxon>Dikarya</taxon>
        <taxon>Ascomycota</taxon>
        <taxon>Pezizomycotina</taxon>
        <taxon>Lecanoromycetes</taxon>
        <taxon>OSLEUM clade</taxon>
        <taxon>Lecanoromycetidae</taxon>
        <taxon>Lecanorales</taxon>
        <taxon>Lecanorineae</taxon>
        <taxon>Parmeliaceae</taxon>
        <taxon>Alectoria</taxon>
    </lineage>
</organism>
<dbReference type="InterPro" id="IPR011045">
    <property type="entry name" value="N2O_reductase_N"/>
</dbReference>
<dbReference type="PANTHER" id="PTHR48187:SF2">
    <property type="entry name" value="LD21810P"/>
    <property type="match status" value="1"/>
</dbReference>
<dbReference type="Proteomes" id="UP000664203">
    <property type="component" value="Unassembled WGS sequence"/>
</dbReference>
<dbReference type="InterPro" id="IPR011964">
    <property type="entry name" value="YVTN_b-propeller_repeat"/>
</dbReference>
<evidence type="ECO:0000259" key="4">
    <source>
        <dbReference type="Pfam" id="PF13191"/>
    </source>
</evidence>
<dbReference type="SUPFAM" id="SSF53474">
    <property type="entry name" value="alpha/beta-Hydrolases"/>
    <property type="match status" value="1"/>
</dbReference>
<feature type="compositionally biased region" description="Polar residues" evidence="2">
    <location>
        <begin position="385"/>
        <end position="405"/>
    </location>
</feature>
<dbReference type="Gene3D" id="2.130.10.10">
    <property type="entry name" value="YVTN repeat-like/Quinoprotein amine dehydrogenase"/>
    <property type="match status" value="2"/>
</dbReference>
<dbReference type="InterPro" id="IPR027417">
    <property type="entry name" value="P-loop_NTPase"/>
</dbReference>
<evidence type="ECO:0008006" key="7">
    <source>
        <dbReference type="Google" id="ProtNLM"/>
    </source>
</evidence>
<name>A0A8H3G4E6_9LECA</name>
<proteinExistence type="inferred from homology"/>
<sequence>MMSASAAPEVGRFGLTQVYAPIGGGLVDVVFVHGLNGNPHNTWTSERSKTFWPAQLLPPILNDERARILVYGYDADVTSFTDGVSTDKIHNHAEHLVAELVANRRIRKASERPIIFVAHSLGGLVVKRALIYSSEIRGIYTEHLRSIYVSTFGILFLGTPHKGSDVAEWGSRLEWICSVALPSRLVDTQPQLVDALKKNNETLQNIDRQFIQLMNRFHVYFFHEGKPTNLKGTLKYIVDEESASPTVQDVERASIQADHSHMCKFESDAAPGFDLVAEGIQRYAGEAPAIVIGRWGEEKKARLAQKQAAVEELIPGSLKATPQTDSSSTNSSTPGKRQLALPGTENPSPMQEFDRYEGLLAAYVENQIASRFAHTSQILPPKDSPNLSQLESKDSATNTPASPSKPTEPYFIVPPGFRPNTFFVGMEKEYKELDRRLFDKRRRDGTACVLLHGQPGSGKSHLARQYVNKNRKKFGGGVFWIIAKSKEERYHAFWNLKQKVVCRDKPELCEGINGNDFVPMVKAWFEGRQEWLVVFDGVMVEKDEDTTDFANFVPDSRNSSIIYISRARNLESKQRLLRPFPIKVGPLKEDDAKKLLFKELHIKRPTEAQKRKANELVRNIGGLPLAINAISHRLADTHEPLTKYKLSYSADPTIEGTYNKILDDLQSLGHMEAWNLIHILCWFGHEIPVEMVHLGLRILRTNVEVRATETGGRPDINITFGELMRYALIERNEPDDRDSMSSSRNSLVDPEPIDMLKIHSVVQNFCCDSLNSRGLLPQWLGYAVKLFSFSYHQADIKIKQRPDTARVSDYRYYKIHGQRLWDHSVHYESKTQNLGSMREFLQPTLSMIDNEILQHEPGSSQESLNNGLFQISIFDRTSSSSDSGPGPITPDHRPTPPPLDSETLFGFPKGKTADSPEGFDAASAGIRPKIIGFSPRLPDLDDVGYESEQEGQRTSRPMQHDPSDHTARASSPSPATSNVESHDEGWHVVRSAWKSRKPHGRRDLGSFRPTTAGPQTNKESVTGSVTQSDSDARQFRQTSPAFKSLKNVQSRSPPPSRSGIASFFQRGPVARTPATPVTQPTWAGIAAGRAVQPPQQGSNAPNSGAIGRPAAPMIMERGRSRESLRSRRGNPQSSPSPLGSEFVPRRGSTASIGDENVHLTPLYPDYTTQYPPAGFQYTAAYPRPNSNLTQIPQGRPIDGTLPYYVPLPFGSNPAPLPVEESITITNKRPLPPELHEQPPSPFFPPPRSHHSSQPQSRTSPHQTYQQMHDAPYPPPVMPATPRGYSSQPMSRNHSVQSHDSTAETDPVRYPSDFSPCILPSDALRERHSDGRAFRKSPKTDFAQPNYSAHSSPRIPPHDLSHTGGWAYPSPSHSAPDTHDMSMSRSSSGPGVAVSDAPGGIVRFDNAGSVQFGEHQPISLEEARRRTLEHEARLRKGHREMEALKEVDEERWRQGRVEQWERQKSGVMREGEGRKGSAPYPENNLIPTEEEMAPALPDAPPISPSDRIYTGDRTSNTVTVIKSSTNQVLRTIVLGERRLIDDLNPQYIGAVDSHGLGFSRNGKYINSVSVTANTPTVIRTLDNSMVSQTYVDRAPHEGFFSADNRTVWVAARGTDFVDIVDRIKGGIIGRVLCAPWPSKVLFSPDGTTAYVNHIRSATLDVIDVNSHKVIHQITGLADVFSSEMMINEQGTSIWVAHKLVGKTSVLDLQQQKVVTVLETGAETNHPNFAIVNNITYDWVTVAALNSTKIYRQDTPSSVPILVATVRMSGIEPHGLWPSPDNIRIYIVNEHSDTVDVIDTATYKILHTMNVGQEGQALITSLAPCHLGPARRIWASKA</sequence>